<evidence type="ECO:0000313" key="3">
    <source>
        <dbReference type="Proteomes" id="UP001230426"/>
    </source>
</evidence>
<evidence type="ECO:0000313" key="2">
    <source>
        <dbReference type="EMBL" id="MDP9861287.1"/>
    </source>
</evidence>
<dbReference type="InterPro" id="IPR036388">
    <property type="entry name" value="WH-like_DNA-bd_sf"/>
</dbReference>
<dbReference type="PANTHER" id="PTHR33164">
    <property type="entry name" value="TRANSCRIPTIONAL REGULATOR, MARR FAMILY"/>
    <property type="match status" value="1"/>
</dbReference>
<dbReference type="InterPro" id="IPR039422">
    <property type="entry name" value="MarR/SlyA-like"/>
</dbReference>
<dbReference type="Pfam" id="PF12802">
    <property type="entry name" value="MarR_2"/>
    <property type="match status" value="1"/>
</dbReference>
<comment type="caution">
    <text evidence="2">The sequence shown here is derived from an EMBL/GenBank/DDBJ whole genome shotgun (WGS) entry which is preliminary data.</text>
</comment>
<dbReference type="SUPFAM" id="SSF46785">
    <property type="entry name" value="Winged helix' DNA-binding domain"/>
    <property type="match status" value="1"/>
</dbReference>
<dbReference type="EMBL" id="JAUSRB010000001">
    <property type="protein sequence ID" value="MDP9861287.1"/>
    <property type="molecule type" value="Genomic_DNA"/>
</dbReference>
<dbReference type="InterPro" id="IPR000835">
    <property type="entry name" value="HTH_MarR-typ"/>
</dbReference>
<feature type="domain" description="HTH marR-type" evidence="1">
    <location>
        <begin position="35"/>
        <end position="170"/>
    </location>
</feature>
<dbReference type="PANTHER" id="PTHR33164:SF104">
    <property type="entry name" value="TRANSCRIPTIONAL REGULATORY PROTEIN"/>
    <property type="match status" value="1"/>
</dbReference>
<dbReference type="SMART" id="SM00347">
    <property type="entry name" value="HTH_MARR"/>
    <property type="match status" value="1"/>
</dbReference>
<dbReference type="Gene3D" id="1.10.10.10">
    <property type="entry name" value="Winged helix-like DNA-binding domain superfamily/Winged helix DNA-binding domain"/>
    <property type="match status" value="1"/>
</dbReference>
<keyword evidence="2" id="KW-0238">DNA-binding</keyword>
<gene>
    <name evidence="2" type="ORF">J2S55_000546</name>
</gene>
<dbReference type="PRINTS" id="PR00598">
    <property type="entry name" value="HTHMARR"/>
</dbReference>
<proteinExistence type="predicted"/>
<accession>A0ABT9QWM8</accession>
<organism evidence="2 3">
    <name type="scientific">Streptosporangium brasiliense</name>
    <dbReference type="NCBI Taxonomy" id="47480"/>
    <lineage>
        <taxon>Bacteria</taxon>
        <taxon>Bacillati</taxon>
        <taxon>Actinomycetota</taxon>
        <taxon>Actinomycetes</taxon>
        <taxon>Streptosporangiales</taxon>
        <taxon>Streptosporangiaceae</taxon>
        <taxon>Streptosporangium</taxon>
    </lineage>
</organism>
<protein>
    <submittedName>
        <fullName evidence="2">DNA-binding MarR family transcriptional regulator</fullName>
    </submittedName>
</protein>
<dbReference type="Proteomes" id="UP001230426">
    <property type="component" value="Unassembled WGS sequence"/>
</dbReference>
<dbReference type="PROSITE" id="PS50995">
    <property type="entry name" value="HTH_MARR_2"/>
    <property type="match status" value="1"/>
</dbReference>
<sequence>MPQDIDSFASRTDADAVDRIVGQWRRERPDLDPSPMHVIGRITRLHWALDERLGRVFERYDLGRGEFDMLATLRRSGPPFELTAGELRESTMVTSGAVTKRIDRLERAGLVSRRAAEDDARGRLIRLTHRGQELIDGAVEQHVRNETRLLAGLTADERSTLTDLLRKLGRTLPDE</sequence>
<dbReference type="RefSeq" id="WP_306857026.1">
    <property type="nucleotide sequence ID" value="NZ_JAUSRB010000001.1"/>
</dbReference>
<evidence type="ECO:0000259" key="1">
    <source>
        <dbReference type="PROSITE" id="PS50995"/>
    </source>
</evidence>
<dbReference type="InterPro" id="IPR036390">
    <property type="entry name" value="WH_DNA-bd_sf"/>
</dbReference>
<keyword evidence="3" id="KW-1185">Reference proteome</keyword>
<dbReference type="GO" id="GO:0003677">
    <property type="term" value="F:DNA binding"/>
    <property type="evidence" value="ECO:0007669"/>
    <property type="project" value="UniProtKB-KW"/>
</dbReference>
<name>A0ABT9QWM8_9ACTN</name>
<reference evidence="2 3" key="1">
    <citation type="submission" date="2023-07" db="EMBL/GenBank/DDBJ databases">
        <title>Sequencing the genomes of 1000 actinobacteria strains.</title>
        <authorList>
            <person name="Klenk H.-P."/>
        </authorList>
    </citation>
    <scope>NUCLEOTIDE SEQUENCE [LARGE SCALE GENOMIC DNA]</scope>
    <source>
        <strain evidence="2 3">DSM 44109</strain>
    </source>
</reference>